<keyword evidence="6" id="KW-0472">Membrane</keyword>
<protein>
    <submittedName>
        <fullName evidence="8">Copper resistance protein CopC</fullName>
    </submittedName>
</protein>
<dbReference type="SUPFAM" id="SSF81296">
    <property type="entry name" value="E set domains"/>
    <property type="match status" value="1"/>
</dbReference>
<proteinExistence type="predicted"/>
<dbReference type="Gene3D" id="2.60.40.1220">
    <property type="match status" value="1"/>
</dbReference>
<evidence type="ECO:0000256" key="6">
    <source>
        <dbReference type="SAM" id="Phobius"/>
    </source>
</evidence>
<dbReference type="InterPro" id="IPR007348">
    <property type="entry name" value="CopC_dom"/>
</dbReference>
<reference evidence="8 9" key="1">
    <citation type="submission" date="2020-05" db="EMBL/GenBank/DDBJ databases">
        <title>Genome Sequencing of Type Strains.</title>
        <authorList>
            <person name="Lemaire J.F."/>
            <person name="Inderbitzin P."/>
            <person name="Gregorio O.A."/>
            <person name="Collins S.B."/>
            <person name="Wespe N."/>
            <person name="Knight-Connoni V."/>
        </authorList>
    </citation>
    <scope>NUCLEOTIDE SEQUENCE [LARGE SCALE GENOMIC DNA]</scope>
    <source>
        <strain evidence="8 9">LMG 21957</strain>
    </source>
</reference>
<comment type="caution">
    <text evidence="8">The sequence shown here is derived from an EMBL/GenBank/DDBJ whole genome shotgun (WGS) entry which is preliminary data.</text>
</comment>
<evidence type="ECO:0000259" key="7">
    <source>
        <dbReference type="Pfam" id="PF04234"/>
    </source>
</evidence>
<evidence type="ECO:0000256" key="3">
    <source>
        <dbReference type="ARBA" id="ARBA00022729"/>
    </source>
</evidence>
<keyword evidence="2" id="KW-0479">Metal-binding</keyword>
<dbReference type="InterPro" id="IPR032694">
    <property type="entry name" value="CopC/D"/>
</dbReference>
<evidence type="ECO:0000313" key="8">
    <source>
        <dbReference type="EMBL" id="NUU75687.1"/>
    </source>
</evidence>
<dbReference type="GO" id="GO:0006825">
    <property type="term" value="P:copper ion transport"/>
    <property type="evidence" value="ECO:0007669"/>
    <property type="project" value="InterPro"/>
</dbReference>
<dbReference type="Proteomes" id="UP000526125">
    <property type="component" value="Unassembled WGS sequence"/>
</dbReference>
<feature type="transmembrane region" description="Helical" evidence="6">
    <location>
        <begin position="171"/>
        <end position="189"/>
    </location>
</feature>
<accession>A0A7Y6BVC6</accession>
<gene>
    <name evidence="8" type="ORF">HP552_10655</name>
</gene>
<evidence type="ECO:0000256" key="1">
    <source>
        <dbReference type="ARBA" id="ARBA00004196"/>
    </source>
</evidence>
<feature type="region of interest" description="Disordered" evidence="5">
    <location>
        <begin position="134"/>
        <end position="163"/>
    </location>
</feature>
<sequence length="198" mass="22205">MNIRKSTILLALIISFSFLFLFPSNSYAHTKLESSSPKVGEVVTTNLDVITLQFNTKIEVLSSFKLLDEREKEVPLDSTEIKDNTMIRHISTGSSLENGNYTIKWKIVGKDGHPIEGDYPFQVNLPIQPPVSDEIATNDMTPNNPQTTPEFTSTAPSEGEELTQNSSNSNALWYFAIGLAVILIIIDLSRRFVRRRKS</sequence>
<dbReference type="GO" id="GO:0005507">
    <property type="term" value="F:copper ion binding"/>
    <property type="evidence" value="ECO:0007669"/>
    <property type="project" value="InterPro"/>
</dbReference>
<keyword evidence="6" id="KW-1133">Transmembrane helix</keyword>
<dbReference type="GO" id="GO:0005886">
    <property type="term" value="C:plasma membrane"/>
    <property type="evidence" value="ECO:0007669"/>
    <property type="project" value="TreeGrafter"/>
</dbReference>
<evidence type="ECO:0000256" key="4">
    <source>
        <dbReference type="ARBA" id="ARBA00023008"/>
    </source>
</evidence>
<feature type="compositionally biased region" description="Polar residues" evidence="5">
    <location>
        <begin position="138"/>
        <end position="163"/>
    </location>
</feature>
<evidence type="ECO:0000313" key="9">
    <source>
        <dbReference type="Proteomes" id="UP000526125"/>
    </source>
</evidence>
<dbReference type="PANTHER" id="PTHR34820:SF4">
    <property type="entry name" value="INNER MEMBRANE PROTEIN YEBZ"/>
    <property type="match status" value="1"/>
</dbReference>
<comment type="subcellular location">
    <subcellularLocation>
        <location evidence="1">Cell envelope</location>
    </subcellularLocation>
</comment>
<dbReference type="PANTHER" id="PTHR34820">
    <property type="entry name" value="INNER MEMBRANE PROTEIN YEBZ"/>
    <property type="match status" value="1"/>
</dbReference>
<dbReference type="EMBL" id="JABMCB010000176">
    <property type="protein sequence ID" value="NUU75687.1"/>
    <property type="molecule type" value="Genomic_DNA"/>
</dbReference>
<keyword evidence="6" id="KW-0812">Transmembrane</keyword>
<evidence type="ECO:0000256" key="5">
    <source>
        <dbReference type="SAM" id="MobiDB-lite"/>
    </source>
</evidence>
<keyword evidence="9" id="KW-1185">Reference proteome</keyword>
<feature type="domain" description="CopC" evidence="7">
    <location>
        <begin position="29"/>
        <end position="123"/>
    </location>
</feature>
<dbReference type="RefSeq" id="WP_024634527.1">
    <property type="nucleotide sequence ID" value="NZ_JABMCB010000176.1"/>
</dbReference>
<dbReference type="Pfam" id="PF04234">
    <property type="entry name" value="CopC"/>
    <property type="match status" value="1"/>
</dbReference>
<dbReference type="GO" id="GO:0030313">
    <property type="term" value="C:cell envelope"/>
    <property type="evidence" value="ECO:0007669"/>
    <property type="project" value="UniProtKB-SubCell"/>
</dbReference>
<dbReference type="GO" id="GO:0046688">
    <property type="term" value="P:response to copper ion"/>
    <property type="evidence" value="ECO:0007669"/>
    <property type="project" value="InterPro"/>
</dbReference>
<dbReference type="InterPro" id="IPR014756">
    <property type="entry name" value="Ig_E-set"/>
</dbReference>
<keyword evidence="4" id="KW-0186">Copper</keyword>
<evidence type="ECO:0000256" key="2">
    <source>
        <dbReference type="ARBA" id="ARBA00022723"/>
    </source>
</evidence>
<dbReference type="InterPro" id="IPR014755">
    <property type="entry name" value="Cu-Rt/internalin_Ig-like"/>
</dbReference>
<name>A0A7Y6BVC6_9BACL</name>
<organism evidence="8 9">
    <name type="scientific">Paenibacillus xylanilyticus</name>
    <dbReference type="NCBI Taxonomy" id="248903"/>
    <lineage>
        <taxon>Bacteria</taxon>
        <taxon>Bacillati</taxon>
        <taxon>Bacillota</taxon>
        <taxon>Bacilli</taxon>
        <taxon>Bacillales</taxon>
        <taxon>Paenibacillaceae</taxon>
        <taxon>Paenibacillus</taxon>
    </lineage>
</organism>
<dbReference type="GO" id="GO:0042597">
    <property type="term" value="C:periplasmic space"/>
    <property type="evidence" value="ECO:0007669"/>
    <property type="project" value="InterPro"/>
</dbReference>
<keyword evidence="3" id="KW-0732">Signal</keyword>
<dbReference type="AlphaFoldDB" id="A0A7Y6BVC6"/>